<dbReference type="SUPFAM" id="SSF54160">
    <property type="entry name" value="Chromo domain-like"/>
    <property type="match status" value="1"/>
</dbReference>
<organism evidence="2 3">
    <name type="scientific">Colletotrichum karsti</name>
    <dbReference type="NCBI Taxonomy" id="1095194"/>
    <lineage>
        <taxon>Eukaryota</taxon>
        <taxon>Fungi</taxon>
        <taxon>Dikarya</taxon>
        <taxon>Ascomycota</taxon>
        <taxon>Pezizomycotina</taxon>
        <taxon>Sordariomycetes</taxon>
        <taxon>Hypocreomycetidae</taxon>
        <taxon>Glomerellales</taxon>
        <taxon>Glomerellaceae</taxon>
        <taxon>Colletotrichum</taxon>
        <taxon>Colletotrichum boninense species complex</taxon>
    </lineage>
</organism>
<comment type="subunit">
    <text evidence="1">Component of the NuA4 histone acetyltransferase complex.</text>
</comment>
<reference evidence="2" key="2">
    <citation type="submission" date="2020-11" db="EMBL/GenBank/DDBJ databases">
        <title>Whole genome sequencing of Colletotrichum sp.</title>
        <authorList>
            <person name="Li H."/>
        </authorList>
    </citation>
    <scope>NUCLEOTIDE SEQUENCE</scope>
    <source>
        <strain evidence="2">CkLH20</strain>
    </source>
</reference>
<dbReference type="InterPro" id="IPR016197">
    <property type="entry name" value="Chromo-like_dom_sf"/>
</dbReference>
<sequence length="395" mass="45779">MGTHFAASELAIDYSNHSTHEFVTRLMNSTLQERHVDPNWHYDGHRITDKTVLEVKFISSPKRRTTWPRDYWFRPRYTQQYPIQIRTTVHADLAGLARRYGASINDIHSFMRFPPVRAVVRTLLIELERPEAQSGQQPNDTMIVDRVNEAILSTSRSERHILLTQMTQTGLSDFADRALTMCLIKLYVHYETWNRWEFGHGDQRPVVTILTSIVGLFCNAWVNAPEISLTWGHLTRTLLPTFPYSDVVARDGNLTRTCLTPEIWLEWSLMYDPWIRRTDSIQLLSPQDVEAATPCPKPPVYIAAVSEPEADREGRVVVKYQSKPDEERWSFKAILDSKWAGKSPRTGLQYLVGWEYAEPTWQPARDLQGCEPWVLEFHRSNPHKAGPMPKLKRLL</sequence>
<protein>
    <recommendedName>
        <fullName evidence="4">Chromo domain-containing protein</fullName>
    </recommendedName>
</protein>
<dbReference type="AlphaFoldDB" id="A0A9P6LDQ3"/>
<keyword evidence="3" id="KW-1185">Reference proteome</keyword>
<evidence type="ECO:0000313" key="2">
    <source>
        <dbReference type="EMBL" id="KAF9872174.1"/>
    </source>
</evidence>
<dbReference type="Proteomes" id="UP000781932">
    <property type="component" value="Unassembled WGS sequence"/>
</dbReference>
<dbReference type="EMBL" id="JAATWM020000039">
    <property type="protein sequence ID" value="KAF9872174.1"/>
    <property type="molecule type" value="Genomic_DNA"/>
</dbReference>
<dbReference type="RefSeq" id="XP_038741635.1">
    <property type="nucleotide sequence ID" value="XM_038892980.1"/>
</dbReference>
<accession>A0A9P6LDQ3</accession>
<evidence type="ECO:0000313" key="3">
    <source>
        <dbReference type="Proteomes" id="UP000781932"/>
    </source>
</evidence>
<gene>
    <name evidence="2" type="ORF">CkaCkLH20_10266</name>
</gene>
<dbReference type="Gene3D" id="2.40.50.40">
    <property type="match status" value="1"/>
</dbReference>
<comment type="caution">
    <text evidence="2">The sequence shown here is derived from an EMBL/GenBank/DDBJ whole genome shotgun (WGS) entry which is preliminary data.</text>
</comment>
<evidence type="ECO:0000256" key="1">
    <source>
        <dbReference type="ARBA" id="ARBA00011353"/>
    </source>
</evidence>
<name>A0A9P6LDQ3_9PEZI</name>
<dbReference type="OrthoDB" id="4800838at2759"/>
<reference evidence="2" key="1">
    <citation type="submission" date="2020-03" db="EMBL/GenBank/DDBJ databases">
        <authorList>
            <person name="He L."/>
        </authorList>
    </citation>
    <scope>NUCLEOTIDE SEQUENCE</scope>
    <source>
        <strain evidence="2">CkLH20</strain>
    </source>
</reference>
<proteinExistence type="predicted"/>
<evidence type="ECO:0008006" key="4">
    <source>
        <dbReference type="Google" id="ProtNLM"/>
    </source>
</evidence>
<dbReference type="GeneID" id="62166054"/>